<keyword evidence="1" id="KW-0436">Ligase</keyword>
<evidence type="ECO:0000313" key="4">
    <source>
        <dbReference type="Proteomes" id="UP001282288"/>
    </source>
</evidence>
<accession>A0AAP6BGL8</accession>
<dbReference type="GeneID" id="69812511"/>
<dbReference type="SUPFAM" id="SSF55144">
    <property type="entry name" value="LigT-like"/>
    <property type="match status" value="1"/>
</dbReference>
<dbReference type="Pfam" id="PF13563">
    <property type="entry name" value="2_5_RNA_ligase2"/>
    <property type="match status" value="1"/>
</dbReference>
<name>A0AAP6BGL8_9ACTN</name>
<organism evidence="1 4">
    <name type="scientific">Streptomyces acidiscabies</name>
    <dbReference type="NCBI Taxonomy" id="42234"/>
    <lineage>
        <taxon>Bacteria</taxon>
        <taxon>Bacillati</taxon>
        <taxon>Actinomycetota</taxon>
        <taxon>Actinomycetes</taxon>
        <taxon>Kitasatosporales</taxon>
        <taxon>Streptomycetaceae</taxon>
        <taxon>Streptomyces</taxon>
    </lineage>
</organism>
<dbReference type="InterPro" id="IPR009097">
    <property type="entry name" value="Cyclic_Pdiesterase"/>
</dbReference>
<evidence type="ECO:0000313" key="3">
    <source>
        <dbReference type="Proteomes" id="UP001272987"/>
    </source>
</evidence>
<protein>
    <submittedName>
        <fullName evidence="1">2'-5' RNA ligase family protein</fullName>
    </submittedName>
</protein>
<evidence type="ECO:0000313" key="1">
    <source>
        <dbReference type="EMBL" id="MDX2964391.1"/>
    </source>
</evidence>
<dbReference type="EMBL" id="JARAWC010000030">
    <property type="protein sequence ID" value="MDX2964391.1"/>
    <property type="molecule type" value="Genomic_DNA"/>
</dbReference>
<evidence type="ECO:0000313" key="2">
    <source>
        <dbReference type="EMBL" id="MDX3022940.1"/>
    </source>
</evidence>
<dbReference type="Gene3D" id="3.90.1140.10">
    <property type="entry name" value="Cyclic phosphodiesterase"/>
    <property type="match status" value="1"/>
</dbReference>
<dbReference type="Proteomes" id="UP001282288">
    <property type="component" value="Unassembled WGS sequence"/>
</dbReference>
<reference evidence="1 3" key="1">
    <citation type="journal article" date="2023" name="Microb. Genom.">
        <title>Mesoterricola silvestris gen. nov., sp. nov., Mesoterricola sediminis sp. nov., Geothrix oryzae sp. nov., Geothrix edaphica sp. nov., Geothrix rubra sp. nov., and Geothrix limicola sp. nov., six novel members of Acidobacteriota isolated from soils.</title>
        <authorList>
            <person name="Weisberg A.J."/>
            <person name="Pearce E."/>
            <person name="Kramer C.G."/>
            <person name="Chang J.H."/>
            <person name="Clarke C.R."/>
        </authorList>
    </citation>
    <scope>NUCLEOTIDE SEQUENCE</scope>
    <source>
        <strain evidence="2 3">NB05-1H</strain>
        <strain evidence="1">NRRL_B-16521</strain>
    </source>
</reference>
<dbReference type="Proteomes" id="UP001272987">
    <property type="component" value="Unassembled WGS sequence"/>
</dbReference>
<gene>
    <name evidence="1" type="ORF">PV399_32440</name>
    <name evidence="2" type="ORF">PV666_34435</name>
</gene>
<dbReference type="GO" id="GO:0016874">
    <property type="term" value="F:ligase activity"/>
    <property type="evidence" value="ECO:0007669"/>
    <property type="project" value="UniProtKB-KW"/>
</dbReference>
<dbReference type="EMBL" id="JARAWP010000024">
    <property type="protein sequence ID" value="MDX3022940.1"/>
    <property type="molecule type" value="Genomic_DNA"/>
</dbReference>
<dbReference type="AlphaFoldDB" id="A0AAP6BGL8"/>
<dbReference type="RefSeq" id="WP_010352615.1">
    <property type="nucleotide sequence ID" value="NZ_CP122369.1"/>
</dbReference>
<keyword evidence="3" id="KW-1185">Reference proteome</keyword>
<comment type="caution">
    <text evidence="1">The sequence shown here is derived from an EMBL/GenBank/DDBJ whole genome shotgun (WGS) entry which is preliminary data.</text>
</comment>
<sequence>MDNFFARVTSRAHAWPAGRRDLHWHLLPSRDEAAALTEPYREVTRTPGLNPVAAEWLHVTVLHAGPQSDSSDAEVAAMVDRVSAAAAEVDPFALTLFPPAVGTVALECAGRPGAPARRLWELTAAATREVVGEERFVLIPAVYYPHASVAYAGPEAHLADRTALKVALSDVEAGPVTVQAHTLSLVAQWHDGRSRIVWEHLASVPLGGAR</sequence>
<proteinExistence type="predicted"/>